<name>A0ABQ0GT87_9PEZI</name>
<gene>
    <name evidence="4" type="ORF">MFIFM68171_11160</name>
</gene>
<dbReference type="PANTHER" id="PTHR10039:SF5">
    <property type="entry name" value="NACHT DOMAIN-CONTAINING PROTEIN"/>
    <property type="match status" value="1"/>
</dbReference>
<organism evidence="4 5">
    <name type="scientific">Madurella fahalii</name>
    <dbReference type="NCBI Taxonomy" id="1157608"/>
    <lineage>
        <taxon>Eukaryota</taxon>
        <taxon>Fungi</taxon>
        <taxon>Dikarya</taxon>
        <taxon>Ascomycota</taxon>
        <taxon>Pezizomycotina</taxon>
        <taxon>Sordariomycetes</taxon>
        <taxon>Sordariomycetidae</taxon>
        <taxon>Sordariales</taxon>
        <taxon>Sordariales incertae sedis</taxon>
        <taxon>Madurella</taxon>
    </lineage>
</organism>
<evidence type="ECO:0000313" key="4">
    <source>
        <dbReference type="EMBL" id="GAB1320950.1"/>
    </source>
</evidence>
<evidence type="ECO:0000256" key="1">
    <source>
        <dbReference type="ARBA" id="ARBA00022737"/>
    </source>
</evidence>
<protein>
    <submittedName>
        <fullName evidence="4">NACHT domain-containing protein</fullName>
    </submittedName>
</protein>
<evidence type="ECO:0000259" key="3">
    <source>
        <dbReference type="Pfam" id="PF25053"/>
    </source>
</evidence>
<dbReference type="InterPro" id="IPR027417">
    <property type="entry name" value="P-loop_NTPase"/>
</dbReference>
<feature type="domain" description="Nephrocystin 3-like N-terminal" evidence="2">
    <location>
        <begin position="278"/>
        <end position="447"/>
    </location>
</feature>
<proteinExistence type="predicted"/>
<sequence length="838" mass="94420">MEPLSALSVAAAVVQFADFGFRLLRRAHDIYMSPSGQSTRDVELSTLSRDLTTLINAVERKCRENGIDENLDDVFVRLCRQCRETDDELQAVIGKLQARGTTTISRVASSLAAAFRQVATDAHLHALSNRLDQIRQQIMAALLSLLLGEAQKSGLDLRQFARQQAAMIATLDRIDENTRKLSIDVVELVDVGSGRHDRVQLDNMVCYVLSDKWDANDYALSTQIDRQRDRHHLDHVYQQLFFESIGNREADIPKQFAETFEWIFKEPRKCSDEQPLWSSFPQWLEGDSRQIYWMTGKPGAGKSTLVKFIANDPRFRRHLRVWAKDSELLVGLFFSWSAGMEKLQKTHEGLLRTLLFELIQQKPELVAIVFPARWFLLQSFRGAALPPMSFGELVAAFRKILVAAGESLKLAFFIDGLDEFDEDHGELIRLLQETRHTAGVKICASSRPWNVFKDAFSKNPMLQLGNLTREDIQLFTKTKLELSPGYQDLAATSPSAVRQILSDLVTKAEGVFLWVSVVADLLERSIREGARIAELQGIIDSLPTEMSDLFRYIWNRTGAQFRAEASQYFQVMQACEKLGVTLNGLTLWFGDNDTPVDIEAAHITDQYLASVIKTLERRLMSRTGGLLELFGSSGVANIRVDFMHRTASDWVRNNWESIVAATAIMVDFDEWLWIFKGAVLSLSLDTTSSTTGPAWVPSPKVFQAATLVRNSNPSTLETFAKTLERLEGITNARRRDHVVDGGMRSHNLVAIPWGNAFNSRQPAIYWAVIGMKPTTLGAYDFNDILGLAARIPIAAYVTYKASQDVVRFRESALRSNVFECLIYGCPRGTQNNMKKGEE</sequence>
<dbReference type="InterPro" id="IPR056693">
    <property type="entry name" value="DUF7791"/>
</dbReference>
<dbReference type="PANTHER" id="PTHR10039">
    <property type="entry name" value="AMELOGENIN"/>
    <property type="match status" value="1"/>
</dbReference>
<accession>A0ABQ0GT87</accession>
<dbReference type="SUPFAM" id="SSF52540">
    <property type="entry name" value="P-loop containing nucleoside triphosphate hydrolases"/>
    <property type="match status" value="1"/>
</dbReference>
<dbReference type="EMBL" id="BAAFSV010000006">
    <property type="protein sequence ID" value="GAB1320950.1"/>
    <property type="molecule type" value="Genomic_DNA"/>
</dbReference>
<keyword evidence="5" id="KW-1185">Reference proteome</keyword>
<dbReference type="InterPro" id="IPR056884">
    <property type="entry name" value="NPHP3-like_N"/>
</dbReference>
<dbReference type="Pfam" id="PF24883">
    <property type="entry name" value="NPHP3_N"/>
    <property type="match status" value="1"/>
</dbReference>
<comment type="caution">
    <text evidence="4">The sequence shown here is derived from an EMBL/GenBank/DDBJ whole genome shotgun (WGS) entry which is preliminary data.</text>
</comment>
<feature type="domain" description="DUF7791" evidence="3">
    <location>
        <begin position="560"/>
        <end position="657"/>
    </location>
</feature>
<dbReference type="Pfam" id="PF25053">
    <property type="entry name" value="DUF7791"/>
    <property type="match status" value="1"/>
</dbReference>
<dbReference type="RefSeq" id="XP_070922680.1">
    <property type="nucleotide sequence ID" value="XM_071066579.1"/>
</dbReference>
<dbReference type="GeneID" id="98181902"/>
<evidence type="ECO:0000313" key="5">
    <source>
        <dbReference type="Proteomes" id="UP001628179"/>
    </source>
</evidence>
<reference evidence="4 5" key="1">
    <citation type="submission" date="2024-09" db="EMBL/GenBank/DDBJ databases">
        <title>Itraconazole resistance in Madurella fahalii resulting from another homologue of gene encoding cytochrome P450 14-alpha sterol demethylase (CYP51).</title>
        <authorList>
            <person name="Yoshioka I."/>
            <person name="Fahal A.H."/>
            <person name="Kaneko S."/>
            <person name="Yaguchi T."/>
        </authorList>
    </citation>
    <scope>NUCLEOTIDE SEQUENCE [LARGE SCALE GENOMIC DNA]</scope>
    <source>
        <strain evidence="4 5">IFM 68171</strain>
    </source>
</reference>
<dbReference type="Gene3D" id="3.40.50.300">
    <property type="entry name" value="P-loop containing nucleotide triphosphate hydrolases"/>
    <property type="match status" value="1"/>
</dbReference>
<evidence type="ECO:0000259" key="2">
    <source>
        <dbReference type="Pfam" id="PF24883"/>
    </source>
</evidence>
<keyword evidence="1" id="KW-0677">Repeat</keyword>
<dbReference type="Proteomes" id="UP001628179">
    <property type="component" value="Unassembled WGS sequence"/>
</dbReference>